<comment type="cofactor">
    <cofactor evidence="1">
        <name>thiamine diphosphate</name>
        <dbReference type="ChEBI" id="CHEBI:58937"/>
    </cofactor>
</comment>
<comment type="caution">
    <text evidence="8">The sequence shown here is derived from an EMBL/GenBank/DDBJ whole genome shotgun (WGS) entry which is preliminary data.</text>
</comment>
<comment type="similarity">
    <text evidence="3">Belongs to the alpha-ketoglutarate dehydrogenase family.</text>
</comment>
<dbReference type="Proteomes" id="UP000321168">
    <property type="component" value="Unassembled WGS sequence"/>
</dbReference>
<comment type="function">
    <text evidence="2">E1 component of the 2-oxoglutarate dehydrogenase (OGDH) complex which catalyzes the decarboxylation of 2-oxoglutarate, the first step in the conversion of 2-oxoglutarate to succinyl-CoA and CO(2).</text>
</comment>
<dbReference type="Gene3D" id="3.40.50.11610">
    <property type="entry name" value="Multifunctional 2-oxoglutarate metabolism enzyme, C-terminal domain"/>
    <property type="match status" value="1"/>
</dbReference>
<sequence length="907" mass="103606">MDSFSFLSNAEPEAFENLYKQYRNDPTSVEDSWQKFFQGFELAQTQFGEDAPNKELPKEFKVLNLIQDYRTRGHLFTKTNPVRERRKYKPNLDIQHYGLDEKDMDTVFQAGNEIGIGPSTLRDIINHLSQVYCQSIGVEFMYMREQEEVKWMIDTLHVNSNTPKFSVDEKKYILKKLTQASTFESYLHKKFPGQKRFSLEGGETLIPAIDMVVEYGADLGIRRYILGMAHRGRLNVLANIFNKPYHNIFSEFYGKDYVEDGFDGDVKYHLGYEKNLVTESQHPVDLILCPNPSHLEAVDPVAEGLARSSIDLIYNGDNDKVVPILIHGDAAIAGQGVVYEVAQMSQLDGYKTGGTIHIIINNQVGFTTNYLDGRSSIYCTDVAKVTYSPVFHVNGDDVEAIVHVVKIAMAFRQKFKQDVYIDLLCYRKYGHNEGDEPKFTQPILYKAIAKHPNPKEIYMEKLISEGTITEDFAAGLENEFKEELESEFERAKEMEMNKIEPFIESAGKNAPELNGVGKDAPTAVSVDELKFVAEKITQIPEGKKVFRKLKKIFQDRENMITDDKLDWGMAELLAYGTLLKEGVPVRMSGQDVERGTFSHRHAVVKLEDSEEEFIPLNEISKDQAKLSIYNSLLSEYGVLGFEWGYSLAAPHGLTIWEAQFGDFFNGAQIIIDQFLSTSEDKWKVTSGLVLLLPHGYEGMGAEHSSARVERFLTLCAEDNMQIVNCTTPANFFHALRRQVKRDFRKPLIVLSPKSLLRHPKCVSSLKDLAEGGFKELIDDEVADPKKIKEVVFCTGKLYYELLEKREELKADDMAIVRIEQMYPVPYKQIDEVYAKYSNCERFVWAQEEPENMGALGFFLRKLRDYKIEWIARKTSASPASGSPKRDAKRQAQMLERVFKNHLETVKA</sequence>
<dbReference type="OrthoDB" id="9759785at2"/>
<dbReference type="Pfam" id="PF02779">
    <property type="entry name" value="Transket_pyr"/>
    <property type="match status" value="1"/>
</dbReference>
<evidence type="ECO:0000256" key="4">
    <source>
        <dbReference type="ARBA" id="ARBA00012280"/>
    </source>
</evidence>
<dbReference type="Pfam" id="PF16870">
    <property type="entry name" value="OxoGdeHyase_C"/>
    <property type="match status" value="1"/>
</dbReference>
<dbReference type="EC" id="1.2.4.2" evidence="4"/>
<dbReference type="GO" id="GO:0006099">
    <property type="term" value="P:tricarboxylic acid cycle"/>
    <property type="evidence" value="ECO:0007669"/>
    <property type="project" value="TreeGrafter"/>
</dbReference>
<organism evidence="8 9">
    <name type="scientific">Luteibaculum oceani</name>
    <dbReference type="NCBI Taxonomy" id="1294296"/>
    <lineage>
        <taxon>Bacteria</taxon>
        <taxon>Pseudomonadati</taxon>
        <taxon>Bacteroidota</taxon>
        <taxon>Flavobacteriia</taxon>
        <taxon>Flavobacteriales</taxon>
        <taxon>Luteibaculaceae</taxon>
        <taxon>Luteibaculum</taxon>
    </lineage>
</organism>
<dbReference type="Pfam" id="PF16078">
    <property type="entry name" value="2-oxogl_dehyd_N"/>
    <property type="match status" value="1"/>
</dbReference>
<dbReference type="AlphaFoldDB" id="A0A5C6UZQ4"/>
<keyword evidence="5 8" id="KW-0560">Oxidoreductase</keyword>
<evidence type="ECO:0000256" key="5">
    <source>
        <dbReference type="ARBA" id="ARBA00023002"/>
    </source>
</evidence>
<dbReference type="InterPro" id="IPR001017">
    <property type="entry name" value="DH_E1"/>
</dbReference>
<dbReference type="CDD" id="cd02016">
    <property type="entry name" value="TPP_E1_OGDC_like"/>
    <property type="match status" value="1"/>
</dbReference>
<dbReference type="GO" id="GO:0030976">
    <property type="term" value="F:thiamine pyrophosphate binding"/>
    <property type="evidence" value="ECO:0007669"/>
    <property type="project" value="InterPro"/>
</dbReference>
<name>A0A5C6UZQ4_9FLAO</name>
<dbReference type="NCBIfam" id="TIGR00239">
    <property type="entry name" value="2oxo_dh_E1"/>
    <property type="match status" value="1"/>
</dbReference>
<gene>
    <name evidence="8" type="ORF">FRX97_06780</name>
</gene>
<dbReference type="GO" id="GO:0004591">
    <property type="term" value="F:oxoglutarate dehydrogenase (succinyl-transferring) activity"/>
    <property type="evidence" value="ECO:0007669"/>
    <property type="project" value="UniProtKB-EC"/>
</dbReference>
<dbReference type="PANTHER" id="PTHR23152">
    <property type="entry name" value="2-OXOGLUTARATE DEHYDROGENASE"/>
    <property type="match status" value="1"/>
</dbReference>
<feature type="domain" description="Transketolase-like pyrimidine-binding" evidence="7">
    <location>
        <begin position="565"/>
        <end position="758"/>
    </location>
</feature>
<dbReference type="InterPro" id="IPR005475">
    <property type="entry name" value="Transketolase-like_Pyr-bd"/>
</dbReference>
<dbReference type="GO" id="GO:0045252">
    <property type="term" value="C:oxoglutarate dehydrogenase complex"/>
    <property type="evidence" value="ECO:0007669"/>
    <property type="project" value="TreeGrafter"/>
</dbReference>
<protein>
    <recommendedName>
        <fullName evidence="4">oxoglutarate dehydrogenase (succinyl-transferring)</fullName>
        <ecNumber evidence="4">1.2.4.2</ecNumber>
    </recommendedName>
</protein>
<dbReference type="Pfam" id="PF00676">
    <property type="entry name" value="E1_dh"/>
    <property type="match status" value="1"/>
</dbReference>
<reference evidence="8 9" key="1">
    <citation type="submission" date="2019-08" db="EMBL/GenBank/DDBJ databases">
        <title>Genome of Luteibaculum oceani JCM 18817.</title>
        <authorList>
            <person name="Bowman J.P."/>
        </authorList>
    </citation>
    <scope>NUCLEOTIDE SEQUENCE [LARGE SCALE GENOMIC DNA]</scope>
    <source>
        <strain evidence="8 9">JCM 18817</strain>
    </source>
</reference>
<dbReference type="Gene3D" id="3.40.50.12470">
    <property type="match status" value="1"/>
</dbReference>
<dbReference type="PANTHER" id="PTHR23152:SF4">
    <property type="entry name" value="2-OXOADIPATE DEHYDROGENASE COMPLEX COMPONENT E1"/>
    <property type="match status" value="1"/>
</dbReference>
<evidence type="ECO:0000256" key="2">
    <source>
        <dbReference type="ARBA" id="ARBA00003906"/>
    </source>
</evidence>
<evidence type="ECO:0000256" key="6">
    <source>
        <dbReference type="ARBA" id="ARBA00023052"/>
    </source>
</evidence>
<dbReference type="NCBIfam" id="NF008907">
    <property type="entry name" value="PRK12270.1"/>
    <property type="match status" value="1"/>
</dbReference>
<dbReference type="InterPro" id="IPR011603">
    <property type="entry name" value="2oxoglutarate_DH_E1"/>
</dbReference>
<accession>A0A5C6UZQ4</accession>
<dbReference type="PIRSF" id="PIRSF000157">
    <property type="entry name" value="Oxoglu_dh_E1"/>
    <property type="match status" value="1"/>
</dbReference>
<evidence type="ECO:0000256" key="1">
    <source>
        <dbReference type="ARBA" id="ARBA00001964"/>
    </source>
</evidence>
<dbReference type="RefSeq" id="WP_147014437.1">
    <property type="nucleotide sequence ID" value="NZ_VORB01000005.1"/>
</dbReference>
<evidence type="ECO:0000259" key="7">
    <source>
        <dbReference type="SMART" id="SM00861"/>
    </source>
</evidence>
<dbReference type="Gene3D" id="3.40.50.970">
    <property type="match status" value="1"/>
</dbReference>
<evidence type="ECO:0000313" key="8">
    <source>
        <dbReference type="EMBL" id="TXC78913.1"/>
    </source>
</evidence>
<dbReference type="InterPro" id="IPR032106">
    <property type="entry name" value="2-oxogl_dehyd_N"/>
</dbReference>
<dbReference type="InterPro" id="IPR031717">
    <property type="entry name" value="ODO-1/KGD_C"/>
</dbReference>
<dbReference type="Gene3D" id="1.10.287.1150">
    <property type="entry name" value="TPP helical domain"/>
    <property type="match status" value="1"/>
</dbReference>
<keyword evidence="9" id="KW-1185">Reference proteome</keyword>
<keyword evidence="6" id="KW-0786">Thiamine pyrophosphate</keyword>
<dbReference type="InterPro" id="IPR042179">
    <property type="entry name" value="KGD_C_sf"/>
</dbReference>
<proteinExistence type="inferred from homology"/>
<evidence type="ECO:0000256" key="3">
    <source>
        <dbReference type="ARBA" id="ARBA00006936"/>
    </source>
</evidence>
<dbReference type="GO" id="GO:0005829">
    <property type="term" value="C:cytosol"/>
    <property type="evidence" value="ECO:0007669"/>
    <property type="project" value="TreeGrafter"/>
</dbReference>
<dbReference type="InterPro" id="IPR029061">
    <property type="entry name" value="THDP-binding"/>
</dbReference>
<dbReference type="EMBL" id="VORB01000005">
    <property type="protein sequence ID" value="TXC78913.1"/>
    <property type="molecule type" value="Genomic_DNA"/>
</dbReference>
<evidence type="ECO:0000313" key="9">
    <source>
        <dbReference type="Proteomes" id="UP000321168"/>
    </source>
</evidence>
<dbReference type="SUPFAM" id="SSF52518">
    <property type="entry name" value="Thiamin diphosphate-binding fold (THDP-binding)"/>
    <property type="match status" value="2"/>
</dbReference>
<dbReference type="NCBIfam" id="NF006914">
    <property type="entry name" value="PRK09404.1"/>
    <property type="match status" value="1"/>
</dbReference>
<dbReference type="SMART" id="SM00861">
    <property type="entry name" value="Transket_pyr"/>
    <property type="match status" value="1"/>
</dbReference>